<accession>A0A348WBP6</accession>
<dbReference type="PROSITE" id="PS51257">
    <property type="entry name" value="PROKAR_LIPOPROTEIN"/>
    <property type="match status" value="1"/>
</dbReference>
<dbReference type="RefSeq" id="WP_336098204.1">
    <property type="nucleotide sequence ID" value="NZ_CAXAXR010000040.1"/>
</dbReference>
<gene>
    <name evidence="2" type="ORF">DCS45_08795</name>
</gene>
<proteinExistence type="predicted"/>
<dbReference type="GO" id="GO:0003743">
    <property type="term" value="F:translation initiation factor activity"/>
    <property type="evidence" value="ECO:0007669"/>
    <property type="project" value="UniProtKB-KW"/>
</dbReference>
<dbReference type="AlphaFoldDB" id="A0A348WBP6"/>
<evidence type="ECO:0000313" key="2">
    <source>
        <dbReference type="EMBL" id="HAR51958.1"/>
    </source>
</evidence>
<evidence type="ECO:0000313" key="3">
    <source>
        <dbReference type="Proteomes" id="UP000264719"/>
    </source>
</evidence>
<keyword evidence="2" id="KW-0648">Protein biosynthesis</keyword>
<feature type="chain" id="PRO_5016996824" evidence="1">
    <location>
        <begin position="22"/>
        <end position="154"/>
    </location>
</feature>
<name>A0A348WBP6_9RHOB</name>
<feature type="signal peptide" evidence="1">
    <location>
        <begin position="1"/>
        <end position="21"/>
    </location>
</feature>
<evidence type="ECO:0000256" key="1">
    <source>
        <dbReference type="SAM" id="SignalP"/>
    </source>
</evidence>
<dbReference type="EMBL" id="DMVW01000088">
    <property type="protein sequence ID" value="HAR51958.1"/>
    <property type="molecule type" value="Genomic_DNA"/>
</dbReference>
<organism evidence="2 3">
    <name type="scientific">Roseovarius nubinhibens</name>
    <dbReference type="NCBI Taxonomy" id="314263"/>
    <lineage>
        <taxon>Bacteria</taxon>
        <taxon>Pseudomonadati</taxon>
        <taxon>Pseudomonadota</taxon>
        <taxon>Alphaproteobacteria</taxon>
        <taxon>Rhodobacterales</taxon>
        <taxon>Roseobacteraceae</taxon>
        <taxon>Roseovarius</taxon>
    </lineage>
</organism>
<protein>
    <submittedName>
        <fullName evidence="2">Translation initiation factor 2</fullName>
    </submittedName>
</protein>
<comment type="caution">
    <text evidence="2">The sequence shown here is derived from an EMBL/GenBank/DDBJ whole genome shotgun (WGS) entry which is preliminary data.</text>
</comment>
<keyword evidence="1" id="KW-0732">Signal</keyword>
<dbReference type="Proteomes" id="UP000264719">
    <property type="component" value="Unassembled WGS sequence"/>
</dbReference>
<keyword evidence="2" id="KW-0396">Initiation factor</keyword>
<reference evidence="2 3" key="1">
    <citation type="journal article" date="2018" name="Nat. Biotechnol.">
        <title>A standardized bacterial taxonomy based on genome phylogeny substantially revises the tree of life.</title>
        <authorList>
            <person name="Parks D.H."/>
            <person name="Chuvochina M."/>
            <person name="Waite D.W."/>
            <person name="Rinke C."/>
            <person name="Skarshewski A."/>
            <person name="Chaumeil P.A."/>
            <person name="Hugenholtz P."/>
        </authorList>
    </citation>
    <scope>NUCLEOTIDE SEQUENCE [LARGE SCALE GENOMIC DNA]</scope>
    <source>
        <strain evidence="2">UBA9169</strain>
    </source>
</reference>
<sequence length="154" mass="15891">MKKAFVIGGLLVAAVSVSGCATVTRGKTDTVTFTSSPSGAAVKTSMGTTCQTPCHMEISRKQAFYAAFTKGKKTRQVRVNPTTSAEGVATGAGNVIAGGLIGIAVDASSGATLDHVPNPVHVDFSQPQAKAQQVAMEHYKKVKAAKQKKPAKSE</sequence>